<reference evidence="2 3" key="1">
    <citation type="submission" date="2024-01" db="EMBL/GenBank/DDBJ databases">
        <title>A telomere-to-telomere, gap-free genome of sweet tea (Lithocarpus litseifolius).</title>
        <authorList>
            <person name="Zhou J."/>
        </authorList>
    </citation>
    <scope>NUCLEOTIDE SEQUENCE [LARGE SCALE GENOMIC DNA]</scope>
    <source>
        <strain evidence="2">Zhou-2022a</strain>
        <tissue evidence="2">Leaf</tissue>
    </source>
</reference>
<evidence type="ECO:0000313" key="2">
    <source>
        <dbReference type="EMBL" id="KAK9991418.1"/>
    </source>
</evidence>
<gene>
    <name evidence="2" type="ORF">SO802_026403</name>
</gene>
<accession>A0AAW2C0F0</accession>
<keyword evidence="3" id="KW-1185">Reference proteome</keyword>
<feature type="region of interest" description="Disordered" evidence="1">
    <location>
        <begin position="120"/>
        <end position="139"/>
    </location>
</feature>
<dbReference type="EMBL" id="JAZDWU010000009">
    <property type="protein sequence ID" value="KAK9991418.1"/>
    <property type="molecule type" value="Genomic_DNA"/>
</dbReference>
<evidence type="ECO:0000256" key="1">
    <source>
        <dbReference type="SAM" id="MobiDB-lite"/>
    </source>
</evidence>
<feature type="compositionally biased region" description="Polar residues" evidence="1">
    <location>
        <begin position="184"/>
        <end position="203"/>
    </location>
</feature>
<name>A0AAW2C0F0_9ROSI</name>
<evidence type="ECO:0000313" key="3">
    <source>
        <dbReference type="Proteomes" id="UP001459277"/>
    </source>
</evidence>
<dbReference type="Proteomes" id="UP001459277">
    <property type="component" value="Unassembled WGS sequence"/>
</dbReference>
<organism evidence="2 3">
    <name type="scientific">Lithocarpus litseifolius</name>
    <dbReference type="NCBI Taxonomy" id="425828"/>
    <lineage>
        <taxon>Eukaryota</taxon>
        <taxon>Viridiplantae</taxon>
        <taxon>Streptophyta</taxon>
        <taxon>Embryophyta</taxon>
        <taxon>Tracheophyta</taxon>
        <taxon>Spermatophyta</taxon>
        <taxon>Magnoliopsida</taxon>
        <taxon>eudicotyledons</taxon>
        <taxon>Gunneridae</taxon>
        <taxon>Pentapetalae</taxon>
        <taxon>rosids</taxon>
        <taxon>fabids</taxon>
        <taxon>Fagales</taxon>
        <taxon>Fagaceae</taxon>
        <taxon>Lithocarpus</taxon>
    </lineage>
</organism>
<dbReference type="PANTHER" id="PTHR35483:SF1">
    <property type="entry name" value="GLYCINE-RICH PROTEIN-RELATED"/>
    <property type="match status" value="1"/>
</dbReference>
<dbReference type="PANTHER" id="PTHR35483">
    <property type="entry name" value="NUCLEUSENVELOPE PROTEIN"/>
    <property type="match status" value="1"/>
</dbReference>
<comment type="caution">
    <text evidence="2">The sequence shown here is derived from an EMBL/GenBank/DDBJ whole genome shotgun (WGS) entry which is preliminary data.</text>
</comment>
<protein>
    <submittedName>
        <fullName evidence="2">Uncharacterized protein</fullName>
    </submittedName>
</protein>
<dbReference type="GO" id="GO:0009507">
    <property type="term" value="C:chloroplast"/>
    <property type="evidence" value="ECO:0007669"/>
    <property type="project" value="TreeGrafter"/>
</dbReference>
<proteinExistence type="predicted"/>
<feature type="region of interest" description="Disordered" evidence="1">
    <location>
        <begin position="182"/>
        <end position="203"/>
    </location>
</feature>
<dbReference type="AlphaFoldDB" id="A0AAW2C0F0"/>
<sequence length="203" mass="22318">MVDNGGYSAEDGSSVGIKSDLGKVFTCGPERKLSDLYTRVGQDVSIAACLRRRFACQKGLHSASFLDVVYFVNFEFCSVILNLKYVATFFNRQFLKLDDDFEGKSVEDMLRQQIEKKEFYDDGGKGKKPPSGCGGGNSGDGSASMITLATKLEVISRFKKKGFKLTGLKLFEYPKELAEDVHPVQQSPALQKSSTASHQPSCL</sequence>